<dbReference type="SUPFAM" id="SSF111369">
    <property type="entry name" value="HlyD-like secretion proteins"/>
    <property type="match status" value="2"/>
</dbReference>
<keyword evidence="6" id="KW-0175">Coiled coil</keyword>
<dbReference type="Gene3D" id="2.40.50.100">
    <property type="match status" value="1"/>
</dbReference>
<name>A0ABX5GHJ9_PHOLE</name>
<sequence>MLEGLAVWALFIYLLRLAGMPWNKFTKAFAYIGGGSWLVFVWYGLITYAPMDLSGGSLVQSPHIQLRPAASTIKGHVNEIYVEPNSQVKEGDLVYELDAEPYRIALNKAQASLASAEVALSIAKEDVEMAQAGYHAANKDIEIAHNQLAAANEDYKLKQAMLNRYIKQNSVVNHTITQSKLDEQRTAVEVAKSQKIMLTSQIDKSEIAVKQKQLALDKAKLAVNSREVDVKTQQENVAKAEWDLKNTKVYAPTDGYVTNFIMREGQFVGSVPRIQMYTKEKYVLMRVNHQAIRNVKPGQMAEFATAVYPGKVFAAEVEGIVEATGESQGNLIGRETNVRQTTGANMANKHHFVRLKVLETEGYDIPVGSVGIGWISAEKPISFMGFLDVVRGIIIRMKAQIFYVWSM</sequence>
<dbReference type="PANTHER" id="PTHR30386">
    <property type="entry name" value="MEMBRANE FUSION SUBUNIT OF EMRAB-TOLC MULTIDRUG EFFLUX PUMP"/>
    <property type="match status" value="1"/>
</dbReference>
<evidence type="ECO:0000313" key="10">
    <source>
        <dbReference type="Proteomes" id="UP000241566"/>
    </source>
</evidence>
<gene>
    <name evidence="9" type="ORF">CTM94_07745</name>
</gene>
<feature type="domain" description="Multidrug resistance protein MdtA-like barrel-sandwich hybrid" evidence="8">
    <location>
        <begin position="71"/>
        <end position="270"/>
    </location>
</feature>
<dbReference type="Proteomes" id="UP000241566">
    <property type="component" value="Unassembled WGS sequence"/>
</dbReference>
<dbReference type="GeneID" id="99743438"/>
<dbReference type="PANTHER" id="PTHR30386:SF26">
    <property type="entry name" value="TRANSPORT PROTEIN COMB"/>
    <property type="match status" value="1"/>
</dbReference>
<evidence type="ECO:0000256" key="6">
    <source>
        <dbReference type="SAM" id="Coils"/>
    </source>
</evidence>
<keyword evidence="4 7" id="KW-1133">Transmembrane helix</keyword>
<keyword evidence="5 7" id="KW-0472">Membrane</keyword>
<comment type="caution">
    <text evidence="9">The sequence shown here is derived from an EMBL/GenBank/DDBJ whole genome shotgun (WGS) entry which is preliminary data.</text>
</comment>
<proteinExistence type="inferred from homology"/>
<dbReference type="RefSeq" id="WP_045064071.1">
    <property type="nucleotide sequence ID" value="NZ_JADQAT010000048.1"/>
</dbReference>
<reference evidence="9 10" key="1">
    <citation type="submission" date="2018-01" db="EMBL/GenBank/DDBJ databases">
        <title>Whole genome sequencing of Histamine producing bacteria.</title>
        <authorList>
            <person name="Butler K."/>
        </authorList>
    </citation>
    <scope>NUCLEOTIDE SEQUENCE [LARGE SCALE GENOMIC DNA]</scope>
    <source>
        <strain evidence="9 10">ATCC 25521</strain>
    </source>
</reference>
<evidence type="ECO:0000256" key="7">
    <source>
        <dbReference type="SAM" id="Phobius"/>
    </source>
</evidence>
<keyword evidence="3 7" id="KW-0812">Transmembrane</keyword>
<comment type="subcellular location">
    <subcellularLocation>
        <location evidence="1">Membrane</location>
        <topology evidence="1">Single-pass membrane protein</topology>
    </subcellularLocation>
</comment>
<dbReference type="Pfam" id="PF25917">
    <property type="entry name" value="BSH_RND"/>
    <property type="match status" value="1"/>
</dbReference>
<accession>A0ABX5GHJ9</accession>
<comment type="similarity">
    <text evidence="2">Belongs to the membrane fusion protein (MFP) (TC 8.A.1) family.</text>
</comment>
<evidence type="ECO:0000256" key="3">
    <source>
        <dbReference type="ARBA" id="ARBA00022692"/>
    </source>
</evidence>
<dbReference type="EMBL" id="PYOI01000008">
    <property type="protein sequence ID" value="PSV84072.1"/>
    <property type="molecule type" value="Genomic_DNA"/>
</dbReference>
<evidence type="ECO:0000313" key="9">
    <source>
        <dbReference type="EMBL" id="PSV84072.1"/>
    </source>
</evidence>
<evidence type="ECO:0000256" key="4">
    <source>
        <dbReference type="ARBA" id="ARBA00022989"/>
    </source>
</evidence>
<evidence type="ECO:0000256" key="2">
    <source>
        <dbReference type="ARBA" id="ARBA00009477"/>
    </source>
</evidence>
<feature type="transmembrane region" description="Helical" evidence="7">
    <location>
        <begin position="28"/>
        <end position="48"/>
    </location>
</feature>
<evidence type="ECO:0000256" key="1">
    <source>
        <dbReference type="ARBA" id="ARBA00004167"/>
    </source>
</evidence>
<keyword evidence="10" id="KW-1185">Reference proteome</keyword>
<dbReference type="InterPro" id="IPR058625">
    <property type="entry name" value="MdtA-like_BSH"/>
</dbReference>
<dbReference type="Gene3D" id="1.10.287.470">
    <property type="entry name" value="Helix hairpin bin"/>
    <property type="match status" value="1"/>
</dbReference>
<evidence type="ECO:0000256" key="5">
    <source>
        <dbReference type="ARBA" id="ARBA00023136"/>
    </source>
</evidence>
<protein>
    <submittedName>
        <fullName evidence="9">HlyD family secretion protein</fullName>
    </submittedName>
</protein>
<feature type="coiled-coil region" evidence="6">
    <location>
        <begin position="106"/>
        <end position="154"/>
    </location>
</feature>
<evidence type="ECO:0000259" key="8">
    <source>
        <dbReference type="Pfam" id="PF25917"/>
    </source>
</evidence>
<dbReference type="Gene3D" id="2.40.30.170">
    <property type="match status" value="1"/>
</dbReference>
<dbReference type="InterPro" id="IPR050739">
    <property type="entry name" value="MFP"/>
</dbReference>
<organism evidence="9 10">
    <name type="scientific">Photobacterium leiognathi</name>
    <dbReference type="NCBI Taxonomy" id="553611"/>
    <lineage>
        <taxon>Bacteria</taxon>
        <taxon>Pseudomonadati</taxon>
        <taxon>Pseudomonadota</taxon>
        <taxon>Gammaproteobacteria</taxon>
        <taxon>Vibrionales</taxon>
        <taxon>Vibrionaceae</taxon>
        <taxon>Photobacterium</taxon>
    </lineage>
</organism>